<feature type="domain" description="Purine catabolism PurC-like" evidence="1">
    <location>
        <begin position="7"/>
        <end position="122"/>
    </location>
</feature>
<evidence type="ECO:0000259" key="2">
    <source>
        <dbReference type="Pfam" id="PF13556"/>
    </source>
</evidence>
<keyword evidence="4" id="KW-1185">Reference proteome</keyword>
<dbReference type="PANTHER" id="PTHR33744:SF7">
    <property type="entry name" value="PUCR FAMILY TRANSCRIPTIONAL REGULATOR"/>
    <property type="match status" value="1"/>
</dbReference>
<name>A0ABN2LBV8_9MICO</name>
<dbReference type="Proteomes" id="UP001500851">
    <property type="component" value="Unassembled WGS sequence"/>
</dbReference>
<dbReference type="RefSeq" id="WP_344030188.1">
    <property type="nucleotide sequence ID" value="NZ_BAAAOB010000001.1"/>
</dbReference>
<dbReference type="PANTHER" id="PTHR33744">
    <property type="entry name" value="CARBOHYDRATE DIACID REGULATOR"/>
    <property type="match status" value="1"/>
</dbReference>
<gene>
    <name evidence="3" type="ORF">GCM10009768_10390</name>
</gene>
<dbReference type="InterPro" id="IPR051448">
    <property type="entry name" value="CdaR-like_regulators"/>
</dbReference>
<reference evidence="3 4" key="1">
    <citation type="journal article" date="2019" name="Int. J. Syst. Evol. Microbiol.">
        <title>The Global Catalogue of Microorganisms (GCM) 10K type strain sequencing project: providing services to taxonomists for standard genome sequencing and annotation.</title>
        <authorList>
            <consortium name="The Broad Institute Genomics Platform"/>
            <consortium name="The Broad Institute Genome Sequencing Center for Infectious Disease"/>
            <person name="Wu L."/>
            <person name="Ma J."/>
        </authorList>
    </citation>
    <scope>NUCLEOTIDE SEQUENCE [LARGE SCALE GENOMIC DNA]</scope>
    <source>
        <strain evidence="3 4">JCM 14736</strain>
    </source>
</reference>
<proteinExistence type="predicted"/>
<dbReference type="InterPro" id="IPR042070">
    <property type="entry name" value="PucR_C-HTH_sf"/>
</dbReference>
<protein>
    <submittedName>
        <fullName evidence="3">PucR family transcriptional regulator</fullName>
    </submittedName>
</protein>
<dbReference type="InterPro" id="IPR012914">
    <property type="entry name" value="PucR_dom"/>
</dbReference>
<evidence type="ECO:0000259" key="1">
    <source>
        <dbReference type="Pfam" id="PF07905"/>
    </source>
</evidence>
<dbReference type="Gene3D" id="1.10.10.2840">
    <property type="entry name" value="PucR C-terminal helix-turn-helix domain"/>
    <property type="match status" value="1"/>
</dbReference>
<dbReference type="EMBL" id="BAAAOB010000001">
    <property type="protein sequence ID" value="GAA1783468.1"/>
    <property type="molecule type" value="Genomic_DNA"/>
</dbReference>
<dbReference type="Pfam" id="PF13556">
    <property type="entry name" value="HTH_30"/>
    <property type="match status" value="1"/>
</dbReference>
<evidence type="ECO:0000313" key="3">
    <source>
        <dbReference type="EMBL" id="GAA1783468.1"/>
    </source>
</evidence>
<dbReference type="InterPro" id="IPR025736">
    <property type="entry name" value="PucR_C-HTH_dom"/>
</dbReference>
<accession>A0ABN2LBV8</accession>
<feature type="domain" description="PucR C-terminal helix-turn-helix" evidence="2">
    <location>
        <begin position="421"/>
        <end position="479"/>
    </location>
</feature>
<dbReference type="Pfam" id="PF07905">
    <property type="entry name" value="PucR"/>
    <property type="match status" value="1"/>
</dbReference>
<evidence type="ECO:0000313" key="4">
    <source>
        <dbReference type="Proteomes" id="UP001500851"/>
    </source>
</evidence>
<sequence>MARLSHLLSTPGLGLRLVQAGAGDPDLSWVSTTELLDLGAYLDGGELVLTTGLALEEDDPRWHDFVASLGRARVAAIGFGVGVAHARIPRPLVAAASAYRVALIEVPPPTPFIAVSKAVAALLEADELSAAHRALQAHRELFVGGQNPAATIATLAQATGRRIAALRADGSLLAGSSGLAGGSDPGAHAERIPLDTAGTVLVVAGDDPLSPDARALLAAGAMALGIELRSAGGEQDRERERWERLTALLLGRAGAAPADGGVASARVLDPSMRFPGQVRAIAVAGGAEALSDWRRSPRTGLERLVATNDGDGGIGGWQLCPDDEAALGTAVNAAVSAGLDAVVGRPAPLARAATSARSAAAAFAARPPFASGEAPAPRVRWVDREEPVFEAVLAGSADLAGIVAAVLGPLATAVDAEAQELRRTARVLLAHHGQRQPAAAELRIHRNTLRDRLARIEQLTGRSFGDADDRSELWFALRIEALTREPSLPPIEPTE</sequence>
<organism evidence="3 4">
    <name type="scientific">Leucobacter iarius</name>
    <dbReference type="NCBI Taxonomy" id="333963"/>
    <lineage>
        <taxon>Bacteria</taxon>
        <taxon>Bacillati</taxon>
        <taxon>Actinomycetota</taxon>
        <taxon>Actinomycetes</taxon>
        <taxon>Micrococcales</taxon>
        <taxon>Microbacteriaceae</taxon>
        <taxon>Leucobacter</taxon>
    </lineage>
</organism>
<comment type="caution">
    <text evidence="3">The sequence shown here is derived from an EMBL/GenBank/DDBJ whole genome shotgun (WGS) entry which is preliminary data.</text>
</comment>